<gene>
    <name evidence="1" type="ORF">TMES_00220</name>
</gene>
<reference evidence="1 2" key="1">
    <citation type="submission" date="2014-03" db="EMBL/GenBank/DDBJ databases">
        <title>The draft genome sequence of Thalassospira mesophila JCM 18969.</title>
        <authorList>
            <person name="Lai Q."/>
            <person name="Shao Z."/>
        </authorList>
    </citation>
    <scope>NUCLEOTIDE SEQUENCE [LARGE SCALE GENOMIC DNA]</scope>
    <source>
        <strain evidence="1 2">JCM 18969</strain>
    </source>
</reference>
<keyword evidence="2" id="KW-1185">Reference proteome</keyword>
<sequence length="73" mass="8208">MEAVGINIAHPYKQKGLSFECGVKRHFNFSPKIRQGRLSRRICIAIYQSTIPHKVMIAAKLALWFVCGYGLSG</sequence>
<protein>
    <submittedName>
        <fullName evidence="1">Uncharacterized protein</fullName>
    </submittedName>
</protein>
<dbReference type="Proteomes" id="UP000193391">
    <property type="component" value="Unassembled WGS sequence"/>
</dbReference>
<dbReference type="AlphaFoldDB" id="A0A1Y2L3A5"/>
<evidence type="ECO:0000313" key="2">
    <source>
        <dbReference type="Proteomes" id="UP000193391"/>
    </source>
</evidence>
<comment type="caution">
    <text evidence="1">The sequence shown here is derived from an EMBL/GenBank/DDBJ whole genome shotgun (WGS) entry which is preliminary data.</text>
</comment>
<dbReference type="EMBL" id="JFKA01000001">
    <property type="protein sequence ID" value="OSQ40305.1"/>
    <property type="molecule type" value="Genomic_DNA"/>
</dbReference>
<organism evidence="1 2">
    <name type="scientific">Thalassospira mesophila</name>
    <dbReference type="NCBI Taxonomy" id="1293891"/>
    <lineage>
        <taxon>Bacteria</taxon>
        <taxon>Pseudomonadati</taxon>
        <taxon>Pseudomonadota</taxon>
        <taxon>Alphaproteobacteria</taxon>
        <taxon>Rhodospirillales</taxon>
        <taxon>Thalassospiraceae</taxon>
        <taxon>Thalassospira</taxon>
    </lineage>
</organism>
<dbReference type="STRING" id="1293891.TMES_00220"/>
<evidence type="ECO:0000313" key="1">
    <source>
        <dbReference type="EMBL" id="OSQ40305.1"/>
    </source>
</evidence>
<accession>A0A1Y2L3A5</accession>
<proteinExistence type="predicted"/>
<name>A0A1Y2L3A5_9PROT</name>